<dbReference type="Gramene" id="ONK77433">
    <property type="protein sequence ID" value="ONK77433"/>
    <property type="gene ID" value="A4U43_C02F6480"/>
</dbReference>
<keyword evidence="2" id="KW-1185">Reference proteome</keyword>
<gene>
    <name evidence="1" type="ORF">A4U43_C02F6480</name>
</gene>
<evidence type="ECO:0000313" key="2">
    <source>
        <dbReference type="Proteomes" id="UP000243459"/>
    </source>
</evidence>
<dbReference type="Proteomes" id="UP000243459">
    <property type="component" value="Chromosome 2"/>
</dbReference>
<name>A0A5P1FI94_ASPOF</name>
<dbReference type="EMBL" id="CM007382">
    <property type="protein sequence ID" value="ONK77433.1"/>
    <property type="molecule type" value="Genomic_DNA"/>
</dbReference>
<proteinExistence type="predicted"/>
<reference evidence="2" key="1">
    <citation type="journal article" date="2017" name="Nat. Commun.">
        <title>The asparagus genome sheds light on the origin and evolution of a young Y chromosome.</title>
        <authorList>
            <person name="Harkess A."/>
            <person name="Zhou J."/>
            <person name="Xu C."/>
            <person name="Bowers J.E."/>
            <person name="Van der Hulst R."/>
            <person name="Ayyampalayam S."/>
            <person name="Mercati F."/>
            <person name="Riccardi P."/>
            <person name="McKain M.R."/>
            <person name="Kakrana A."/>
            <person name="Tang H."/>
            <person name="Ray J."/>
            <person name="Groenendijk J."/>
            <person name="Arikit S."/>
            <person name="Mathioni S.M."/>
            <person name="Nakano M."/>
            <person name="Shan H."/>
            <person name="Telgmann-Rauber A."/>
            <person name="Kanno A."/>
            <person name="Yue Z."/>
            <person name="Chen H."/>
            <person name="Li W."/>
            <person name="Chen Y."/>
            <person name="Xu X."/>
            <person name="Zhang Y."/>
            <person name="Luo S."/>
            <person name="Chen H."/>
            <person name="Gao J."/>
            <person name="Mao Z."/>
            <person name="Pires J.C."/>
            <person name="Luo M."/>
            <person name="Kudrna D."/>
            <person name="Wing R.A."/>
            <person name="Meyers B.C."/>
            <person name="Yi K."/>
            <person name="Kong H."/>
            <person name="Lavrijsen P."/>
            <person name="Sunseri F."/>
            <person name="Falavigna A."/>
            <person name="Ye Y."/>
            <person name="Leebens-Mack J.H."/>
            <person name="Chen G."/>
        </authorList>
    </citation>
    <scope>NUCLEOTIDE SEQUENCE [LARGE SCALE GENOMIC DNA]</scope>
    <source>
        <strain evidence="2">cv. DH0086</strain>
    </source>
</reference>
<sequence>MKTHSSSLTQHALLHDYLLILPNKRELPVLITKLMPISAFFLGCLVHANCKSCHIHQIRYSCLVLVVCCKTNKYLQLKVAKRPQFLVGELWRFGQNVRGVYVATSTVIDLQ</sequence>
<dbReference type="AlphaFoldDB" id="A0A5P1FI94"/>
<evidence type="ECO:0000313" key="1">
    <source>
        <dbReference type="EMBL" id="ONK77433.1"/>
    </source>
</evidence>
<organism evidence="1 2">
    <name type="scientific">Asparagus officinalis</name>
    <name type="common">Garden asparagus</name>
    <dbReference type="NCBI Taxonomy" id="4686"/>
    <lineage>
        <taxon>Eukaryota</taxon>
        <taxon>Viridiplantae</taxon>
        <taxon>Streptophyta</taxon>
        <taxon>Embryophyta</taxon>
        <taxon>Tracheophyta</taxon>
        <taxon>Spermatophyta</taxon>
        <taxon>Magnoliopsida</taxon>
        <taxon>Liliopsida</taxon>
        <taxon>Asparagales</taxon>
        <taxon>Asparagaceae</taxon>
        <taxon>Asparagoideae</taxon>
        <taxon>Asparagus</taxon>
    </lineage>
</organism>
<protein>
    <submittedName>
        <fullName evidence="1">Uncharacterized protein</fullName>
    </submittedName>
</protein>
<accession>A0A5P1FI94</accession>